<dbReference type="PRINTS" id="PR01217">
    <property type="entry name" value="PRICHEXTENSN"/>
</dbReference>
<feature type="compositionally biased region" description="Polar residues" evidence="1">
    <location>
        <begin position="240"/>
        <end position="253"/>
    </location>
</feature>
<feature type="compositionally biased region" description="Pro residues" evidence="1">
    <location>
        <begin position="441"/>
        <end position="457"/>
    </location>
</feature>
<dbReference type="InterPro" id="IPR000594">
    <property type="entry name" value="ThiF_NAD_FAD-bd"/>
</dbReference>
<dbReference type="EMBL" id="BAAAUH010000001">
    <property type="protein sequence ID" value="GAA3156915.1"/>
    <property type="molecule type" value="Genomic_DNA"/>
</dbReference>
<dbReference type="InterPro" id="IPR045886">
    <property type="entry name" value="ThiF/MoeB/HesA"/>
</dbReference>
<feature type="compositionally biased region" description="Low complexity" evidence="1">
    <location>
        <begin position="509"/>
        <end position="527"/>
    </location>
</feature>
<dbReference type="PANTHER" id="PTHR10953:SF102">
    <property type="entry name" value="ADENYLYLTRANSFERASE AND SULFURTRANSFERASE MOCS3"/>
    <property type="match status" value="1"/>
</dbReference>
<protein>
    <recommendedName>
        <fullName evidence="2">THIF-type NAD/FAD binding fold domain-containing protein</fullName>
    </recommendedName>
</protein>
<reference evidence="4" key="1">
    <citation type="journal article" date="2019" name="Int. J. Syst. Evol. Microbiol.">
        <title>The Global Catalogue of Microorganisms (GCM) 10K type strain sequencing project: providing services to taxonomists for standard genome sequencing and annotation.</title>
        <authorList>
            <consortium name="The Broad Institute Genomics Platform"/>
            <consortium name="The Broad Institute Genome Sequencing Center for Infectious Disease"/>
            <person name="Wu L."/>
            <person name="Ma J."/>
        </authorList>
    </citation>
    <scope>NUCLEOTIDE SEQUENCE [LARGE SCALE GENOMIC DNA]</scope>
    <source>
        <strain evidence="4">JCM 9095</strain>
    </source>
</reference>
<dbReference type="PANTHER" id="PTHR10953">
    <property type="entry name" value="UBIQUITIN-ACTIVATING ENZYME E1"/>
    <property type="match status" value="1"/>
</dbReference>
<feature type="domain" description="THIF-type NAD/FAD binding fold" evidence="2">
    <location>
        <begin position="136"/>
        <end position="230"/>
    </location>
</feature>
<comment type="caution">
    <text evidence="3">The sequence shown here is derived from an EMBL/GenBank/DDBJ whole genome shotgun (WGS) entry which is preliminary data.</text>
</comment>
<feature type="compositionally biased region" description="Low complexity" evidence="1">
    <location>
        <begin position="458"/>
        <end position="475"/>
    </location>
</feature>
<keyword evidence="4" id="KW-1185">Reference proteome</keyword>
<dbReference type="Pfam" id="PF00899">
    <property type="entry name" value="ThiF"/>
    <property type="match status" value="2"/>
</dbReference>
<feature type="domain" description="THIF-type NAD/FAD binding fold" evidence="2">
    <location>
        <begin position="288"/>
        <end position="399"/>
    </location>
</feature>
<proteinExistence type="predicted"/>
<evidence type="ECO:0000256" key="1">
    <source>
        <dbReference type="SAM" id="MobiDB-lite"/>
    </source>
</evidence>
<evidence type="ECO:0000259" key="2">
    <source>
        <dbReference type="Pfam" id="PF00899"/>
    </source>
</evidence>
<accession>A0ABP6NU53</accession>
<sequence length="540" mass="56385">MGAEMTVHSMRRPRVKPEHRAYRTVDGHVRIGSVVHGIGAEVKDPDGWVWTLVEAMDGTRTGADVVAEVSRRHPHLRLPAEDIVQAMTDLTAAGYVEDAGAVPPPELSERERERYGRGMTLMRWMDLQPRQNPWEPQLRLRRARVLLVGVGGTGGAAARDLVASGVGRLHCVEPDVVELSNLNRQTLYREQDLGTPKIDAALRALRALNPHTTVTGERREVRGPADLEDLLTGTHGNLGPATSGNLGPATSGNLGPATSDGFGPSASGRPASGGSGTSVRGGSVAGPRYDVLLLAADRPAAIRRWANQVCLATGTPWAEAGYRGPLVSVGMFRPGRSACWVCLRDAEAERRDLRLAPGQDEDVASPRMPWNPVNAVTAGLSGSLLAHAALALLCDVPRMDAGCRFGLNLMMPGDPVMQRTPRRPHCPACGTKPSTKRAVPAPEPAAPAPEPAVPAPDPDTTAPVPEPAVPAAEPAAPAPDPNMTAPVPEPAVPAADSDTTAPVPELAVPAADSDTTAPAPDTTAPAPASAPPPPSGGVSS</sequence>
<feature type="compositionally biased region" description="Pro residues" evidence="1">
    <location>
        <begin position="528"/>
        <end position="540"/>
    </location>
</feature>
<dbReference type="Gene3D" id="3.40.50.720">
    <property type="entry name" value="NAD(P)-binding Rossmann-like Domain"/>
    <property type="match status" value="1"/>
</dbReference>
<evidence type="ECO:0000313" key="4">
    <source>
        <dbReference type="Proteomes" id="UP001501866"/>
    </source>
</evidence>
<dbReference type="InterPro" id="IPR035985">
    <property type="entry name" value="Ubiquitin-activating_enz"/>
</dbReference>
<gene>
    <name evidence="3" type="ORF">GCM10010451_00980</name>
</gene>
<feature type="region of interest" description="Disordered" evidence="1">
    <location>
        <begin position="416"/>
        <end position="540"/>
    </location>
</feature>
<dbReference type="Proteomes" id="UP001501866">
    <property type="component" value="Unassembled WGS sequence"/>
</dbReference>
<feature type="region of interest" description="Disordered" evidence="1">
    <location>
        <begin position="229"/>
        <end position="281"/>
    </location>
</feature>
<dbReference type="SUPFAM" id="SSF69572">
    <property type="entry name" value="Activating enzymes of the ubiquitin-like proteins"/>
    <property type="match status" value="1"/>
</dbReference>
<name>A0ABP6NU53_9ACTN</name>
<evidence type="ECO:0000313" key="3">
    <source>
        <dbReference type="EMBL" id="GAA3156915.1"/>
    </source>
</evidence>
<organism evidence="3 4">
    <name type="scientific">Streptomyces virens</name>
    <dbReference type="NCBI Taxonomy" id="285572"/>
    <lineage>
        <taxon>Bacteria</taxon>
        <taxon>Bacillati</taxon>
        <taxon>Actinomycetota</taxon>
        <taxon>Actinomycetes</taxon>
        <taxon>Kitasatosporales</taxon>
        <taxon>Streptomycetaceae</taxon>
        <taxon>Streptomyces</taxon>
    </lineage>
</organism>